<name>A0A2L1GKP2_9BACT</name>
<gene>
    <name evidence="2" type="ORF">CAY53_00955</name>
</gene>
<dbReference type="AlphaFoldDB" id="A0A2L1GKP2"/>
<evidence type="ECO:0000313" key="2">
    <source>
        <dbReference type="EMBL" id="AVD70224.1"/>
    </source>
</evidence>
<reference evidence="2 3" key="1">
    <citation type="journal article" date="2018" name="MBio">
        <title>Insights into the evolution of host association through the isolation and characterization of a novel human periodontal pathobiont, Desulfobulbus oralis.</title>
        <authorList>
            <person name="Cross K.L."/>
            <person name="Chirania P."/>
            <person name="Xiong W."/>
            <person name="Beall C.J."/>
            <person name="Elkins J.G."/>
            <person name="Giannone R.J."/>
            <person name="Griffen A.L."/>
            <person name="Guss A.M."/>
            <person name="Hettich R.L."/>
            <person name="Joshi S.S."/>
            <person name="Mokrzan E.M."/>
            <person name="Martin R.K."/>
            <person name="Zhulin I.B."/>
            <person name="Leys E.J."/>
            <person name="Podar M."/>
        </authorList>
    </citation>
    <scope>NUCLEOTIDE SEQUENCE [LARGE SCALE GENOMIC DNA]</scope>
    <source>
        <strain evidence="2 3">ORNL</strain>
    </source>
</reference>
<evidence type="ECO:0000313" key="3">
    <source>
        <dbReference type="Proteomes" id="UP000239867"/>
    </source>
</evidence>
<protein>
    <submittedName>
        <fullName evidence="2">Uncharacterized protein</fullName>
    </submittedName>
</protein>
<keyword evidence="1" id="KW-1133">Transmembrane helix</keyword>
<keyword evidence="3" id="KW-1185">Reference proteome</keyword>
<accession>A0A2L1GKP2</accession>
<evidence type="ECO:0000256" key="1">
    <source>
        <dbReference type="SAM" id="Phobius"/>
    </source>
</evidence>
<feature type="transmembrane region" description="Helical" evidence="1">
    <location>
        <begin position="42"/>
        <end position="60"/>
    </location>
</feature>
<sequence length="273" mass="32005">MLTFFVYVLVDVTWYLVLPLAAPFIGYRLARKKFGLSGIKAAGIALAVFLCLMGCNYYRLLIWNPLPSDEEMIANFRAHRADFIEAVRRYREYPADNTPWDWYKEGDTLELFNRAGIDHIAHGFGVWYPDPYAVATAVRRERKRRELPPFAAFDKYGDLRIQPATTPRIKHPDRSDTSRHYRGSLLFGVIWKEYYFFSEVPRIENGILLGPLQTTYREEHGAVFHEKEGVATIHQFTARVLPTLNRLPRKWQDYECVYRRIESQWFIGMCNGH</sequence>
<dbReference type="RefSeq" id="WP_104935549.1">
    <property type="nucleotide sequence ID" value="NZ_CP021255.1"/>
</dbReference>
<dbReference type="Proteomes" id="UP000239867">
    <property type="component" value="Chromosome"/>
</dbReference>
<dbReference type="OrthoDB" id="5509900at2"/>
<proteinExistence type="predicted"/>
<keyword evidence="1" id="KW-0472">Membrane</keyword>
<keyword evidence="1" id="KW-0812">Transmembrane</keyword>
<dbReference type="KEGG" id="deo:CAY53_00955"/>
<organism evidence="2 3">
    <name type="scientific">Desulfobulbus oralis</name>
    <dbReference type="NCBI Taxonomy" id="1986146"/>
    <lineage>
        <taxon>Bacteria</taxon>
        <taxon>Pseudomonadati</taxon>
        <taxon>Thermodesulfobacteriota</taxon>
        <taxon>Desulfobulbia</taxon>
        <taxon>Desulfobulbales</taxon>
        <taxon>Desulfobulbaceae</taxon>
        <taxon>Desulfobulbus</taxon>
    </lineage>
</organism>
<feature type="transmembrane region" description="Helical" evidence="1">
    <location>
        <begin position="12"/>
        <end position="30"/>
    </location>
</feature>
<dbReference type="EMBL" id="CP021255">
    <property type="protein sequence ID" value="AVD70224.1"/>
    <property type="molecule type" value="Genomic_DNA"/>
</dbReference>